<dbReference type="Proteomes" id="UP001056120">
    <property type="component" value="Linkage Group LG13"/>
</dbReference>
<evidence type="ECO:0000313" key="1">
    <source>
        <dbReference type="EMBL" id="KAI3786979.1"/>
    </source>
</evidence>
<reference evidence="2" key="1">
    <citation type="journal article" date="2022" name="Mol. Ecol. Resour.">
        <title>The genomes of chicory, endive, great burdock and yacon provide insights into Asteraceae palaeo-polyploidization history and plant inulin production.</title>
        <authorList>
            <person name="Fan W."/>
            <person name="Wang S."/>
            <person name="Wang H."/>
            <person name="Wang A."/>
            <person name="Jiang F."/>
            <person name="Liu H."/>
            <person name="Zhao H."/>
            <person name="Xu D."/>
            <person name="Zhang Y."/>
        </authorList>
    </citation>
    <scope>NUCLEOTIDE SEQUENCE [LARGE SCALE GENOMIC DNA]</scope>
    <source>
        <strain evidence="2">cv. Yunnan</strain>
    </source>
</reference>
<name>A0ACB9GU53_9ASTR</name>
<proteinExistence type="predicted"/>
<sequence>MCSKMHMKLLPLWQLQWIMEMGHGSRCCTSGWSCPYSAQAEHKLVNCTFAPTMLMLHFWLLDHIGYCPYNADAALLEIDKITTRCKELVAIMTIAMAAAIMEIVHTSPISSRVISFSMNLIIQLGISGHRSYSPFLLP</sequence>
<organism evidence="1 2">
    <name type="scientific">Smallanthus sonchifolius</name>
    <dbReference type="NCBI Taxonomy" id="185202"/>
    <lineage>
        <taxon>Eukaryota</taxon>
        <taxon>Viridiplantae</taxon>
        <taxon>Streptophyta</taxon>
        <taxon>Embryophyta</taxon>
        <taxon>Tracheophyta</taxon>
        <taxon>Spermatophyta</taxon>
        <taxon>Magnoliopsida</taxon>
        <taxon>eudicotyledons</taxon>
        <taxon>Gunneridae</taxon>
        <taxon>Pentapetalae</taxon>
        <taxon>asterids</taxon>
        <taxon>campanulids</taxon>
        <taxon>Asterales</taxon>
        <taxon>Asteraceae</taxon>
        <taxon>Asteroideae</taxon>
        <taxon>Heliantheae alliance</taxon>
        <taxon>Millerieae</taxon>
        <taxon>Smallanthus</taxon>
    </lineage>
</organism>
<gene>
    <name evidence="1" type="ORF">L1987_41101</name>
</gene>
<accession>A0ACB9GU53</accession>
<protein>
    <submittedName>
        <fullName evidence="1">Uncharacterized protein</fullName>
    </submittedName>
</protein>
<keyword evidence="2" id="KW-1185">Reference proteome</keyword>
<comment type="caution">
    <text evidence="1">The sequence shown here is derived from an EMBL/GenBank/DDBJ whole genome shotgun (WGS) entry which is preliminary data.</text>
</comment>
<reference evidence="1 2" key="2">
    <citation type="journal article" date="2022" name="Mol. Ecol. Resour.">
        <title>The genomes of chicory, endive, great burdock and yacon provide insights into Asteraceae paleo-polyploidization history and plant inulin production.</title>
        <authorList>
            <person name="Fan W."/>
            <person name="Wang S."/>
            <person name="Wang H."/>
            <person name="Wang A."/>
            <person name="Jiang F."/>
            <person name="Liu H."/>
            <person name="Zhao H."/>
            <person name="Xu D."/>
            <person name="Zhang Y."/>
        </authorList>
    </citation>
    <scope>NUCLEOTIDE SEQUENCE [LARGE SCALE GENOMIC DNA]</scope>
    <source>
        <strain evidence="2">cv. Yunnan</strain>
        <tissue evidence="1">Leaves</tissue>
    </source>
</reference>
<evidence type="ECO:0000313" key="2">
    <source>
        <dbReference type="Proteomes" id="UP001056120"/>
    </source>
</evidence>
<dbReference type="EMBL" id="CM042030">
    <property type="protein sequence ID" value="KAI3786979.1"/>
    <property type="molecule type" value="Genomic_DNA"/>
</dbReference>